<evidence type="ECO:0000313" key="1">
    <source>
        <dbReference type="EMBL" id="KZV98363.1"/>
    </source>
</evidence>
<reference evidence="2 3" key="1">
    <citation type="journal article" date="2016" name="Mol. Biol. Evol.">
        <title>Comparative Genomics of Early-Diverging Mushroom-Forming Fungi Provides Insights into the Origins of Lignocellulose Decay Capabilities.</title>
        <authorList>
            <person name="Nagy L.G."/>
            <person name="Riley R."/>
            <person name="Tritt A."/>
            <person name="Adam C."/>
            <person name="Daum C."/>
            <person name="Floudas D."/>
            <person name="Sun H."/>
            <person name="Yadav J.S."/>
            <person name="Pangilinan J."/>
            <person name="Larsson K.H."/>
            <person name="Matsuura K."/>
            <person name="Barry K."/>
            <person name="Labutti K."/>
            <person name="Kuo R."/>
            <person name="Ohm R.A."/>
            <person name="Bhattacharya S.S."/>
            <person name="Shirouzu T."/>
            <person name="Yoshinaga Y."/>
            <person name="Martin F.M."/>
            <person name="Grigoriev I.V."/>
            <person name="Hibbett D.S."/>
        </authorList>
    </citation>
    <scope>NUCLEOTIDE SEQUENCE [LARGE SCALE GENOMIC DNA]</scope>
    <source>
        <strain evidence="2 3">HHB12029</strain>
    </source>
</reference>
<feature type="non-terminal residue" evidence="2">
    <location>
        <position position="1"/>
    </location>
</feature>
<evidence type="ECO:0000313" key="2">
    <source>
        <dbReference type="EMBL" id="KZW01880.1"/>
    </source>
</evidence>
<gene>
    <name evidence="1" type="ORF">EXIGLDRAFT_597471</name>
    <name evidence="2" type="ORF">EXIGLDRAFT_597482</name>
</gene>
<proteinExistence type="predicted"/>
<feature type="non-terminal residue" evidence="2">
    <location>
        <position position="172"/>
    </location>
</feature>
<dbReference type="OrthoDB" id="3241874at2759"/>
<dbReference type="Proteomes" id="UP000077266">
    <property type="component" value="Unassembled WGS sequence"/>
</dbReference>
<keyword evidence="3" id="KW-1185">Reference proteome</keyword>
<dbReference type="EMBL" id="KV425891">
    <property type="protein sequence ID" value="KZW01880.1"/>
    <property type="molecule type" value="Genomic_DNA"/>
</dbReference>
<organism evidence="2 3">
    <name type="scientific">Exidia glandulosa HHB12029</name>
    <dbReference type="NCBI Taxonomy" id="1314781"/>
    <lineage>
        <taxon>Eukaryota</taxon>
        <taxon>Fungi</taxon>
        <taxon>Dikarya</taxon>
        <taxon>Basidiomycota</taxon>
        <taxon>Agaricomycotina</taxon>
        <taxon>Agaricomycetes</taxon>
        <taxon>Auriculariales</taxon>
        <taxon>Exidiaceae</taxon>
        <taxon>Exidia</taxon>
    </lineage>
</organism>
<name>A0A166BK86_EXIGL</name>
<dbReference type="EMBL" id="KV425920">
    <property type="protein sequence ID" value="KZV98363.1"/>
    <property type="molecule type" value="Genomic_DNA"/>
</dbReference>
<evidence type="ECO:0000313" key="3">
    <source>
        <dbReference type="Proteomes" id="UP000077266"/>
    </source>
</evidence>
<dbReference type="AlphaFoldDB" id="A0A166BK86"/>
<sequence length="172" mass="19407">CFVCERDGEDIHFDHTLERCCPRCGTDVHIDWSKASQVLNHLAAHILFDPAIERANEPCGFCLQPAPQCLFFLRKGHSHDSGLQVDAKRTRGCAKALSFRYKSARTSSAHSPSSNVPIVCPFCPKDAPAVWKYNFEQHCAKSHKGSRIDDYKDLFTISASENDGLKQLWRSR</sequence>
<accession>A0A166BK86</accession>
<protein>
    <submittedName>
        <fullName evidence="2">Uncharacterized protein</fullName>
    </submittedName>
</protein>